<reference evidence="2 3" key="1">
    <citation type="submission" date="2020-04" db="EMBL/GenBank/DDBJ databases">
        <title>Luteolibacter sp. G-1-1-1 isolated from soil.</title>
        <authorList>
            <person name="Dahal R.H."/>
        </authorList>
    </citation>
    <scope>NUCLEOTIDE SEQUENCE [LARGE SCALE GENOMIC DNA]</scope>
    <source>
        <strain evidence="2 3">G-1-1-1</strain>
    </source>
</reference>
<accession>A0A858RIB0</accession>
<dbReference type="AlphaFoldDB" id="A0A858RIB0"/>
<evidence type="ECO:0000313" key="2">
    <source>
        <dbReference type="EMBL" id="QJE96637.1"/>
    </source>
</evidence>
<dbReference type="RefSeq" id="WP_169455038.1">
    <property type="nucleotide sequence ID" value="NZ_CP051774.1"/>
</dbReference>
<protein>
    <submittedName>
        <fullName evidence="2">Uncharacterized protein</fullName>
    </submittedName>
</protein>
<feature type="signal peptide" evidence="1">
    <location>
        <begin position="1"/>
        <end position="20"/>
    </location>
</feature>
<gene>
    <name evidence="2" type="ORF">HHL09_12865</name>
</gene>
<keyword evidence="1" id="KW-0732">Signal</keyword>
<name>A0A858RIB0_9BACT</name>
<dbReference type="EMBL" id="CP051774">
    <property type="protein sequence ID" value="QJE96637.1"/>
    <property type="molecule type" value="Genomic_DNA"/>
</dbReference>
<keyword evidence="3" id="KW-1185">Reference proteome</keyword>
<dbReference type="Proteomes" id="UP000501812">
    <property type="component" value="Chromosome"/>
</dbReference>
<evidence type="ECO:0000313" key="3">
    <source>
        <dbReference type="Proteomes" id="UP000501812"/>
    </source>
</evidence>
<dbReference type="KEGG" id="luo:HHL09_12865"/>
<sequence length="302" mass="32566">MRIGRVLAALLASGISLSSAEEAPYVREKPKGHLKCPELREASGLATSPTSNDFLWLINDSGCPAEIHLAENDGGDRGKISLSHAKNHDWEDLDSFILDGKPYLLIADTGDNASKRSECMLYIVPEPTLPEKGEDLSGQAKPAWKIRFHYEDGPRDCEAVGVDAQAGKILLLSKRTSPPMLYELPLKPASDELQTAKKIGEIPKTLPAGFPPIPFGTQPTGMDIAADGSAAAVVTYYGLFLFPRASGETWAKAFSRPPELLGAHRMGQVESVAFSRDSKVIRLVAEGGKSPVARYVKAEKGN</sequence>
<organism evidence="2 3">
    <name type="scientific">Luteolibacter luteus</name>
    <dbReference type="NCBI Taxonomy" id="2728835"/>
    <lineage>
        <taxon>Bacteria</taxon>
        <taxon>Pseudomonadati</taxon>
        <taxon>Verrucomicrobiota</taxon>
        <taxon>Verrucomicrobiia</taxon>
        <taxon>Verrucomicrobiales</taxon>
        <taxon>Verrucomicrobiaceae</taxon>
        <taxon>Luteolibacter</taxon>
    </lineage>
</organism>
<feature type="chain" id="PRO_5032930663" evidence="1">
    <location>
        <begin position="21"/>
        <end position="302"/>
    </location>
</feature>
<evidence type="ECO:0000256" key="1">
    <source>
        <dbReference type="SAM" id="SignalP"/>
    </source>
</evidence>
<proteinExistence type="predicted"/>